<proteinExistence type="predicted"/>
<gene>
    <name evidence="4" type="ORF">MNOR_LOCUS5352</name>
</gene>
<accession>A0AAV2PW39</accession>
<keyword evidence="1" id="KW-0479">Metal-binding</keyword>
<dbReference type="AlphaFoldDB" id="A0AAV2PW39"/>
<comment type="caution">
    <text evidence="4">The sequence shown here is derived from an EMBL/GenBank/DDBJ whole genome shotgun (WGS) entry which is preliminary data.</text>
</comment>
<keyword evidence="1" id="KW-0863">Zinc-finger</keyword>
<feature type="compositionally biased region" description="Basic and acidic residues" evidence="2">
    <location>
        <begin position="222"/>
        <end position="304"/>
    </location>
</feature>
<dbReference type="SMART" id="SM00336">
    <property type="entry name" value="BBOX"/>
    <property type="match status" value="1"/>
</dbReference>
<dbReference type="Pfam" id="PF00643">
    <property type="entry name" value="zf-B_box"/>
    <property type="match status" value="1"/>
</dbReference>
<dbReference type="EMBL" id="CAXKWB010002062">
    <property type="protein sequence ID" value="CAL4066105.1"/>
    <property type="molecule type" value="Genomic_DNA"/>
</dbReference>
<evidence type="ECO:0000256" key="2">
    <source>
        <dbReference type="SAM" id="MobiDB-lite"/>
    </source>
</evidence>
<evidence type="ECO:0000259" key="3">
    <source>
        <dbReference type="PROSITE" id="PS50119"/>
    </source>
</evidence>
<dbReference type="GO" id="GO:0008270">
    <property type="term" value="F:zinc ion binding"/>
    <property type="evidence" value="ECO:0007669"/>
    <property type="project" value="UniProtKB-KW"/>
</dbReference>
<dbReference type="SUPFAM" id="SSF57845">
    <property type="entry name" value="B-box zinc-binding domain"/>
    <property type="match status" value="1"/>
</dbReference>
<evidence type="ECO:0000313" key="5">
    <source>
        <dbReference type="Proteomes" id="UP001497623"/>
    </source>
</evidence>
<feature type="non-terminal residue" evidence="4">
    <location>
        <position position="406"/>
    </location>
</feature>
<organism evidence="4 5">
    <name type="scientific">Meganyctiphanes norvegica</name>
    <name type="common">Northern krill</name>
    <name type="synonym">Thysanopoda norvegica</name>
    <dbReference type="NCBI Taxonomy" id="48144"/>
    <lineage>
        <taxon>Eukaryota</taxon>
        <taxon>Metazoa</taxon>
        <taxon>Ecdysozoa</taxon>
        <taxon>Arthropoda</taxon>
        <taxon>Crustacea</taxon>
        <taxon>Multicrustacea</taxon>
        <taxon>Malacostraca</taxon>
        <taxon>Eumalacostraca</taxon>
        <taxon>Eucarida</taxon>
        <taxon>Euphausiacea</taxon>
        <taxon>Euphausiidae</taxon>
        <taxon>Meganyctiphanes</taxon>
    </lineage>
</organism>
<dbReference type="InterPro" id="IPR000315">
    <property type="entry name" value="Znf_B-box"/>
</dbReference>
<reference evidence="4 5" key="1">
    <citation type="submission" date="2024-05" db="EMBL/GenBank/DDBJ databases">
        <authorList>
            <person name="Wallberg A."/>
        </authorList>
    </citation>
    <scope>NUCLEOTIDE SEQUENCE [LARGE SCALE GENOMIC DNA]</scope>
</reference>
<dbReference type="PROSITE" id="PS50119">
    <property type="entry name" value="ZF_BBOX"/>
    <property type="match status" value="1"/>
</dbReference>
<evidence type="ECO:0000313" key="4">
    <source>
        <dbReference type="EMBL" id="CAL4066105.1"/>
    </source>
</evidence>
<feature type="region of interest" description="Disordered" evidence="2">
    <location>
        <begin position="222"/>
        <end position="384"/>
    </location>
</feature>
<dbReference type="Gene3D" id="3.30.160.60">
    <property type="entry name" value="Classic Zinc Finger"/>
    <property type="match status" value="1"/>
</dbReference>
<sequence length="406" mass="47324">MANDFRKCRLQWVPSQRRGRTAIILVWCQQVSYRPSPLGSPAGIASKSCHAAKRLVPPQGANAKQGKFPIWYSPFEKSLEKAETCKIHEVKLSFWCRTCGEATCGECLFEDHPTHSHDVVRAQKYIQEMRSIARDVADKFMDALDSREQRFYNRVFKGARAISNALRSVNVLRKDMDEARTLMKGAREVESILPAKEVADAAKYLGLKWSIQDVNLYAGKEKKEENKKKKENEENELKDVKEEKNESENKGEVLENEDENKNKEDIAEKENETKENGDPENKEQNSENIVENKESVEKNKEEKNKVKKPARKRYSDSEDSEEETERLKKNREEKEAKEAARLKRIADKEAEEKRREEMMKQVKEEKIRKEEEKRKKEEEEKKATIQERLLGRQARLVRECSFARGE</sequence>
<keyword evidence="5" id="KW-1185">Reference proteome</keyword>
<keyword evidence="1" id="KW-0862">Zinc</keyword>
<feature type="domain" description="B box-type" evidence="3">
    <location>
        <begin position="80"/>
        <end position="122"/>
    </location>
</feature>
<dbReference type="Proteomes" id="UP001497623">
    <property type="component" value="Unassembled WGS sequence"/>
</dbReference>
<evidence type="ECO:0000256" key="1">
    <source>
        <dbReference type="PROSITE-ProRule" id="PRU00024"/>
    </source>
</evidence>
<protein>
    <recommendedName>
        <fullName evidence="3">B box-type domain-containing protein</fullName>
    </recommendedName>
</protein>
<name>A0AAV2PW39_MEGNR</name>
<feature type="compositionally biased region" description="Basic and acidic residues" evidence="2">
    <location>
        <begin position="325"/>
        <end position="384"/>
    </location>
</feature>